<accession>A0A5J9W525</accession>
<dbReference type="EMBL" id="RWGY01000005">
    <property type="protein sequence ID" value="TVU43035.1"/>
    <property type="molecule type" value="Genomic_DNA"/>
</dbReference>
<dbReference type="Gramene" id="TVU43035">
    <property type="protein sequence ID" value="TVU43035"/>
    <property type="gene ID" value="EJB05_09466"/>
</dbReference>
<proteinExistence type="predicted"/>
<feature type="non-terminal residue" evidence="1">
    <location>
        <position position="1"/>
    </location>
</feature>
<gene>
    <name evidence="1" type="ORF">EJB05_09466</name>
</gene>
<dbReference type="Proteomes" id="UP000324897">
    <property type="component" value="Unassembled WGS sequence"/>
</dbReference>
<organism evidence="1 2">
    <name type="scientific">Eragrostis curvula</name>
    <name type="common">weeping love grass</name>
    <dbReference type="NCBI Taxonomy" id="38414"/>
    <lineage>
        <taxon>Eukaryota</taxon>
        <taxon>Viridiplantae</taxon>
        <taxon>Streptophyta</taxon>
        <taxon>Embryophyta</taxon>
        <taxon>Tracheophyta</taxon>
        <taxon>Spermatophyta</taxon>
        <taxon>Magnoliopsida</taxon>
        <taxon>Liliopsida</taxon>
        <taxon>Poales</taxon>
        <taxon>Poaceae</taxon>
        <taxon>PACMAD clade</taxon>
        <taxon>Chloridoideae</taxon>
        <taxon>Eragrostideae</taxon>
        <taxon>Eragrostidinae</taxon>
        <taxon>Eragrostis</taxon>
    </lineage>
</organism>
<sequence length="75" mass="8414">MRLAAAVDQEEGNKEIVVLYRYTRFSKTWSGARGVEALSHAVLRPKPNAHLYVCPGSRFTHIGQNEVTVQPMSQD</sequence>
<evidence type="ECO:0000313" key="2">
    <source>
        <dbReference type="Proteomes" id="UP000324897"/>
    </source>
</evidence>
<dbReference type="AlphaFoldDB" id="A0A5J9W525"/>
<reference evidence="1 2" key="1">
    <citation type="journal article" date="2019" name="Sci. Rep.">
        <title>A high-quality genome of Eragrostis curvula grass provides insights into Poaceae evolution and supports new strategies to enhance forage quality.</title>
        <authorList>
            <person name="Carballo J."/>
            <person name="Santos B.A.C.M."/>
            <person name="Zappacosta D."/>
            <person name="Garbus I."/>
            <person name="Selva J.P."/>
            <person name="Gallo C.A."/>
            <person name="Diaz A."/>
            <person name="Albertini E."/>
            <person name="Caccamo M."/>
            <person name="Echenique V."/>
        </authorList>
    </citation>
    <scope>NUCLEOTIDE SEQUENCE [LARGE SCALE GENOMIC DNA]</scope>
    <source>
        <strain evidence="2">cv. Victoria</strain>
        <tissue evidence="1">Leaf</tissue>
    </source>
</reference>
<comment type="caution">
    <text evidence="1">The sequence shown here is derived from an EMBL/GenBank/DDBJ whole genome shotgun (WGS) entry which is preliminary data.</text>
</comment>
<evidence type="ECO:0000313" key="1">
    <source>
        <dbReference type="EMBL" id="TVU43035.1"/>
    </source>
</evidence>
<keyword evidence="2" id="KW-1185">Reference proteome</keyword>
<protein>
    <submittedName>
        <fullName evidence="1">Uncharacterized protein</fullName>
    </submittedName>
</protein>
<name>A0A5J9W525_9POAL</name>